<evidence type="ECO:0000313" key="3">
    <source>
        <dbReference type="Proteomes" id="UP000000602"/>
    </source>
</evidence>
<feature type="region of interest" description="Disordered" evidence="1">
    <location>
        <begin position="1"/>
        <end position="46"/>
    </location>
</feature>
<keyword evidence="3" id="KW-1185">Reference proteome</keyword>
<dbReference type="KEGG" id="dps:DP0273"/>
<organism evidence="2 3">
    <name type="scientific">Desulfotalea psychrophila (strain LSv54 / DSM 12343)</name>
    <dbReference type="NCBI Taxonomy" id="177439"/>
    <lineage>
        <taxon>Bacteria</taxon>
        <taxon>Pseudomonadati</taxon>
        <taxon>Thermodesulfobacteriota</taxon>
        <taxon>Desulfobulbia</taxon>
        <taxon>Desulfobulbales</taxon>
        <taxon>Desulfocapsaceae</taxon>
        <taxon>Desulfotalea</taxon>
    </lineage>
</organism>
<name>Q6ARM3_DESPS</name>
<accession>Q6ARM3</accession>
<protein>
    <submittedName>
        <fullName evidence="2">Uncharacterized protein</fullName>
    </submittedName>
</protein>
<sequence length="85" mass="9225">MPETPTPLIHGKNFTPPQAGAARASSAVVPLSGQGRKDTHTQDKNHIQTPFCDAKMVKDTQPAGREAAHFLLLEKYPSCSSLNER</sequence>
<evidence type="ECO:0000256" key="1">
    <source>
        <dbReference type="SAM" id="MobiDB-lite"/>
    </source>
</evidence>
<dbReference type="AlphaFoldDB" id="Q6ARM3"/>
<dbReference type="Proteomes" id="UP000000602">
    <property type="component" value="Chromosome"/>
</dbReference>
<proteinExistence type="predicted"/>
<feature type="compositionally biased region" description="Basic and acidic residues" evidence="1">
    <location>
        <begin position="35"/>
        <end position="46"/>
    </location>
</feature>
<dbReference type="EMBL" id="CR522870">
    <property type="protein sequence ID" value="CAG35002.1"/>
    <property type="molecule type" value="Genomic_DNA"/>
</dbReference>
<dbReference type="HOGENOM" id="CLU_2507271_0_0_7"/>
<reference evidence="3" key="1">
    <citation type="journal article" date="2004" name="Environ. Microbiol.">
        <title>The genome of Desulfotalea psychrophila, a sulfate-reducing bacterium from permanently cold Arctic sediments.</title>
        <authorList>
            <person name="Rabus R."/>
            <person name="Ruepp A."/>
            <person name="Frickey T."/>
            <person name="Rattei T."/>
            <person name="Fartmann B."/>
            <person name="Stark M."/>
            <person name="Bauer M."/>
            <person name="Zibat A."/>
            <person name="Lombardot T."/>
            <person name="Becker I."/>
            <person name="Amann J."/>
            <person name="Gellner K."/>
            <person name="Teeling H."/>
            <person name="Leuschner W.D."/>
            <person name="Gloeckner F.-O."/>
            <person name="Lupas A.N."/>
            <person name="Amann R."/>
            <person name="Klenk H.-P."/>
        </authorList>
    </citation>
    <scope>NUCLEOTIDE SEQUENCE [LARGE SCALE GENOMIC DNA]</scope>
    <source>
        <strain evidence="3">DSM 12343 / LSv54</strain>
    </source>
</reference>
<evidence type="ECO:0000313" key="2">
    <source>
        <dbReference type="EMBL" id="CAG35002.1"/>
    </source>
</evidence>
<gene>
    <name evidence="2" type="ordered locus">DP0273</name>
</gene>